<evidence type="ECO:0000256" key="1">
    <source>
        <dbReference type="ARBA" id="ARBA00022450"/>
    </source>
</evidence>
<dbReference type="GO" id="GO:0031177">
    <property type="term" value="F:phosphopantetheine binding"/>
    <property type="evidence" value="ECO:0007669"/>
    <property type="project" value="InterPro"/>
</dbReference>
<evidence type="ECO:0000256" key="2">
    <source>
        <dbReference type="ARBA" id="ARBA00022553"/>
    </source>
</evidence>
<dbReference type="SUPFAM" id="SSF53328">
    <property type="entry name" value="Formyltransferase"/>
    <property type="match status" value="1"/>
</dbReference>
<dbReference type="Pfam" id="PF00550">
    <property type="entry name" value="PP-binding"/>
    <property type="match status" value="1"/>
</dbReference>
<dbReference type="InterPro" id="IPR020459">
    <property type="entry name" value="AMP-binding"/>
</dbReference>
<keyword evidence="1" id="KW-0596">Phosphopantetheine</keyword>
<accession>A0AAU8AJA9</accession>
<dbReference type="Pfam" id="PF00501">
    <property type="entry name" value="AMP-binding"/>
    <property type="match status" value="2"/>
</dbReference>
<dbReference type="InterPro" id="IPR020806">
    <property type="entry name" value="PKS_PP-bd"/>
</dbReference>
<dbReference type="PROSITE" id="PS00455">
    <property type="entry name" value="AMP_BINDING"/>
    <property type="match status" value="1"/>
</dbReference>
<protein>
    <submittedName>
        <fullName evidence="5">LLM class flavin-dependent oxidoreductase</fullName>
    </submittedName>
</protein>
<dbReference type="SUPFAM" id="SSF51679">
    <property type="entry name" value="Bacterial luciferase-like"/>
    <property type="match status" value="1"/>
</dbReference>
<dbReference type="Pfam" id="PF00551">
    <property type="entry name" value="Formyl_trans_N"/>
    <property type="match status" value="1"/>
</dbReference>
<dbReference type="Gene3D" id="3.40.50.12780">
    <property type="entry name" value="N-terminal domain of ligase-like"/>
    <property type="match status" value="1"/>
</dbReference>
<dbReference type="FunFam" id="3.40.50.980:FF:000001">
    <property type="entry name" value="Non-ribosomal peptide synthetase"/>
    <property type="match status" value="1"/>
</dbReference>
<dbReference type="InterPro" id="IPR024011">
    <property type="entry name" value="Biosynth_lucif-like_mOase_dom"/>
</dbReference>
<dbReference type="RefSeq" id="WP_353473837.1">
    <property type="nucleotide sequence ID" value="NZ_CP123384.1"/>
</dbReference>
<dbReference type="SUPFAM" id="SSF50486">
    <property type="entry name" value="FMT C-terminal domain-like"/>
    <property type="match status" value="1"/>
</dbReference>
<dbReference type="PRINTS" id="PR00154">
    <property type="entry name" value="AMPBINDING"/>
</dbReference>
<dbReference type="InterPro" id="IPR036661">
    <property type="entry name" value="Luciferase-like_sf"/>
</dbReference>
<dbReference type="InterPro" id="IPR036477">
    <property type="entry name" value="Formyl_transf_N_sf"/>
</dbReference>
<dbReference type="NCBIfam" id="TIGR04020">
    <property type="entry name" value="seco_metab_LLM"/>
    <property type="match status" value="1"/>
</dbReference>
<dbReference type="PANTHER" id="PTHR45527:SF1">
    <property type="entry name" value="FATTY ACID SYNTHASE"/>
    <property type="match status" value="1"/>
</dbReference>
<gene>
    <name evidence="5" type="ORF">PVT71_05070</name>
</gene>
<dbReference type="InterPro" id="IPR009081">
    <property type="entry name" value="PP-bd_ACP"/>
</dbReference>
<dbReference type="Pfam" id="PF02911">
    <property type="entry name" value="Formyl_trans_C"/>
    <property type="match status" value="1"/>
</dbReference>
<dbReference type="Gene3D" id="1.10.1200.10">
    <property type="entry name" value="ACP-like"/>
    <property type="match status" value="1"/>
</dbReference>
<feature type="domain" description="Carrier" evidence="4">
    <location>
        <begin position="1435"/>
        <end position="1511"/>
    </location>
</feature>
<organism evidence="5">
    <name type="scientific">Alloyangia sp. H15</name>
    <dbReference type="NCBI Taxonomy" id="3029062"/>
    <lineage>
        <taxon>Bacteria</taxon>
        <taxon>Pseudomonadati</taxon>
        <taxon>Pseudomonadota</taxon>
        <taxon>Alphaproteobacteria</taxon>
        <taxon>Rhodobacterales</taxon>
        <taxon>Roseobacteraceae</taxon>
        <taxon>Alloyangia</taxon>
    </lineage>
</organism>
<dbReference type="FunFam" id="3.30.300.30:FF:000010">
    <property type="entry name" value="Enterobactin synthetase component F"/>
    <property type="match status" value="1"/>
</dbReference>
<evidence type="ECO:0000259" key="4">
    <source>
        <dbReference type="PROSITE" id="PS50075"/>
    </source>
</evidence>
<dbReference type="CDD" id="cd05930">
    <property type="entry name" value="A_NRPS"/>
    <property type="match status" value="1"/>
</dbReference>
<dbReference type="InterPro" id="IPR020845">
    <property type="entry name" value="AMP-binding_CS"/>
</dbReference>
<proteinExistence type="predicted"/>
<evidence type="ECO:0000313" key="5">
    <source>
        <dbReference type="EMBL" id="XCC95006.1"/>
    </source>
</evidence>
<dbReference type="Pfam" id="PF00296">
    <property type="entry name" value="Bac_luciferase"/>
    <property type="match status" value="1"/>
</dbReference>
<dbReference type="PROSITE" id="PS50075">
    <property type="entry name" value="CARRIER"/>
    <property type="match status" value="1"/>
</dbReference>
<dbReference type="GO" id="GO:0005737">
    <property type="term" value="C:cytoplasm"/>
    <property type="evidence" value="ECO:0007669"/>
    <property type="project" value="TreeGrafter"/>
</dbReference>
<dbReference type="CDD" id="cd08700">
    <property type="entry name" value="FMT_C_OzmH_like"/>
    <property type="match status" value="1"/>
</dbReference>
<dbReference type="InterPro" id="IPR011251">
    <property type="entry name" value="Luciferase-like_dom"/>
</dbReference>
<dbReference type="GO" id="GO:0016705">
    <property type="term" value="F:oxidoreductase activity, acting on paired donors, with incorporation or reduction of molecular oxygen"/>
    <property type="evidence" value="ECO:0007669"/>
    <property type="project" value="InterPro"/>
</dbReference>
<dbReference type="Gene3D" id="3.40.50.980">
    <property type="match status" value="2"/>
</dbReference>
<feature type="region of interest" description="Disordered" evidence="3">
    <location>
        <begin position="1514"/>
        <end position="1574"/>
    </location>
</feature>
<dbReference type="InterPro" id="IPR045851">
    <property type="entry name" value="AMP-bd_C_sf"/>
</dbReference>
<dbReference type="InterPro" id="IPR025110">
    <property type="entry name" value="AMP-bd_C"/>
</dbReference>
<dbReference type="Gene3D" id="3.20.20.30">
    <property type="entry name" value="Luciferase-like domain"/>
    <property type="match status" value="1"/>
</dbReference>
<dbReference type="EMBL" id="CP123384">
    <property type="protein sequence ID" value="XCC95006.1"/>
    <property type="molecule type" value="Genomic_DNA"/>
</dbReference>
<feature type="compositionally biased region" description="Basic and acidic residues" evidence="3">
    <location>
        <begin position="1553"/>
        <end position="1565"/>
    </location>
</feature>
<feature type="compositionally biased region" description="Low complexity" evidence="3">
    <location>
        <begin position="1522"/>
        <end position="1532"/>
    </location>
</feature>
<evidence type="ECO:0000256" key="3">
    <source>
        <dbReference type="SAM" id="MobiDB-lite"/>
    </source>
</evidence>
<dbReference type="SMART" id="SM00823">
    <property type="entry name" value="PKS_PP"/>
    <property type="match status" value="1"/>
</dbReference>
<dbReference type="Pfam" id="PF13193">
    <property type="entry name" value="AMP-binding_C"/>
    <property type="match status" value="1"/>
</dbReference>
<dbReference type="PANTHER" id="PTHR45527">
    <property type="entry name" value="NONRIBOSOMAL PEPTIDE SYNTHETASE"/>
    <property type="match status" value="1"/>
</dbReference>
<dbReference type="SUPFAM" id="SSF47336">
    <property type="entry name" value="ACP-like"/>
    <property type="match status" value="1"/>
</dbReference>
<dbReference type="InterPro" id="IPR036736">
    <property type="entry name" value="ACP-like_sf"/>
</dbReference>
<dbReference type="InterPro" id="IPR042099">
    <property type="entry name" value="ANL_N_sf"/>
</dbReference>
<dbReference type="InterPro" id="IPR011034">
    <property type="entry name" value="Formyl_transferase-like_C_sf"/>
</dbReference>
<name>A0AAU8AJA9_9RHOB</name>
<dbReference type="InterPro" id="IPR005793">
    <property type="entry name" value="Formyl_trans_C"/>
</dbReference>
<dbReference type="Gene3D" id="3.40.50.12230">
    <property type="match status" value="1"/>
</dbReference>
<dbReference type="FunFam" id="2.30.38.10:FF:000001">
    <property type="entry name" value="Non-ribosomal peptide synthetase PvdI"/>
    <property type="match status" value="1"/>
</dbReference>
<sequence length="1574" mass="167306">MTRFTSVVIGNESLLVQCCGKLRDAGHGIAAVVTRNPDIGKWASDQGIDVVAPGQDLAARLPRDFDFLLSISNLGIIPADVLALPAKGAVNFHDGPLPRHAGLNAPVWALIEGETRHGITWHMIEGGVDEGDILVSRGFDISASDTALTLNAKAFEAAIDSFDEVIEQLASGLRRLPQDLSQRSYHALADRPSGHGLLDFTRPAPELARLVRALDHGGYANPLSAPKVRAGNRLWIVAEAREAEGQGAPGEILAAGEDHLTVACGSGALRLSGIAHVCGAPAPAALLGAAGGALEIVAADERARIDGAIRAVAPHEPFWRRRLAALRPFEMPGLGRGPGGMLTRPLSLGAADIAAVVAAFAARHDEHGACDIAFATLALSGLAKTGIIAPWVPLRAEVEGDAAALQARMAAALDEARQRRGFATDLPARAPDLGGAPRVPQLGLSMAAGMIPGTVLTVEQTAEGALLHADTGRIPAAQAELVAARLELIAAHFAGGAAIRALPILPEAERAMVVELWNATGVAHDRSLTMQAAFEAQVARTPQAVALVFEGQSLSYADLDARANRAANVLQAMGVGPGVVAGLCTRRSVDLVVGALGILKAGGAYLPLDPAYPADRLKHYIADSGAPVIVTQSALAGALPEHGAELLLLDADPRLAQAPGTRPEMTSAPEDLAYLIYTSGSTGTPKGVMVEQRNVVNFFTGMDAIVPHAPAGTWLAVTSLSFDISVLEIFYTLARGFRVVLSSDEDRGLISKGPMPLSDRRMDFSLYYWGNDDGVGRDKYRLLLEGAKFGDRNGFCAVWTPERHFHAFGGPYPNPSVTGAAVAAVTETLAVRAGSVVSPLHHPARIAEEWAVIDNLTNGRAGLALASGWQPDDFVLRPENTPPDNKKAVIENISQIRELWAGRPVAFPRKDGSSFDVVTQPRPVSPELPIWLTVAGSPQTWKDAGTLGCNVLTHLLGQSIDDVAEMIRLYHAALREAGRDPKDFTVTLMLHSYVAGTREEARETARGPMREYLRSAAALIRQYAWAFPAFKRPKGVNNAFDLDLDILEPEDLEAILDFAFERYFNESGLFGTVEDALARAEQLKRIGVGEIACLIDYGIPVDTVLEGLKPLAEVVKRANVAPELAADDFSIAAQILRHDVTHLQCTPSMARMIAMNDEARFALSRVQHLFLGGEPLPGALVEEFGRITGASLTNMYGPTETTIWSSTEEARGTEGVVNIGLPLANQQLYVLDEDRQPVGVGVPGELWIGGEGVTRGYWGREELTAERFVPNPFHKGRMYRTGDLVRRRIDGRIDFIGRVDTQVKLRGYRIELGEIEAVLEAQPGIAQAVVSAREDTPGDLRLVGYYTGPAEIPEAALRAGMGGALPPFMVPAHFVRLDAFPLTPNKKVDRKALPAPVARRAAAPKAAPAAPVAAPVAPRPEASPVAAAEAAPGKADLARTEARIAAIWSGVLGVEGLSGRDNFFELGGHSLLAVQAHRAIRDELGARALSITDIFRFPVLADLAGRVAALAGPAPARPVAPPVQAEPVAAAPEPAPPLAVSEPEDTPAPPLNERARIRTDAMARRREMRARRTA</sequence>
<dbReference type="GO" id="GO:0044550">
    <property type="term" value="P:secondary metabolite biosynthetic process"/>
    <property type="evidence" value="ECO:0007669"/>
    <property type="project" value="TreeGrafter"/>
</dbReference>
<dbReference type="InterPro" id="IPR002376">
    <property type="entry name" value="Formyl_transf_N"/>
</dbReference>
<dbReference type="SUPFAM" id="SSF56801">
    <property type="entry name" value="Acetyl-CoA synthetase-like"/>
    <property type="match status" value="2"/>
</dbReference>
<keyword evidence="2" id="KW-0597">Phosphoprotein</keyword>
<dbReference type="GO" id="GO:0043041">
    <property type="term" value="P:amino acid activation for nonribosomal peptide biosynthetic process"/>
    <property type="evidence" value="ECO:0007669"/>
    <property type="project" value="TreeGrafter"/>
</dbReference>
<reference evidence="5" key="1">
    <citation type="submission" date="2023-02" db="EMBL/GenBank/DDBJ databases">
        <title>Description and genomic characterization of Salipiger bruguierae sp. nov., isolated from the sediment of mangrove plant Bruguiera sexangula.</title>
        <authorList>
            <person name="Long M."/>
        </authorList>
    </citation>
    <scope>NUCLEOTIDE SEQUENCE</scope>
    <source>
        <strain evidence="5">H15</strain>
    </source>
</reference>
<dbReference type="InterPro" id="IPR000873">
    <property type="entry name" value="AMP-dep_synth/lig_dom"/>
</dbReference>
<dbReference type="Gene3D" id="3.30.300.30">
    <property type="match status" value="1"/>
</dbReference>